<dbReference type="PROSITE" id="PS50268">
    <property type="entry name" value="CADHERIN_2"/>
    <property type="match status" value="1"/>
</dbReference>
<keyword evidence="2" id="KW-0964">Secreted</keyword>
<dbReference type="EMBL" id="FXYH01000012">
    <property type="protein sequence ID" value="SMX46132.1"/>
    <property type="molecule type" value="Genomic_DNA"/>
</dbReference>
<feature type="domain" description="Cadherin" evidence="4">
    <location>
        <begin position="626"/>
        <end position="729"/>
    </location>
</feature>
<name>A0A238KVC5_9RHOB</name>
<proteinExistence type="predicted"/>
<dbReference type="OrthoDB" id="9773411at2"/>
<dbReference type="GO" id="GO:0005576">
    <property type="term" value="C:extracellular region"/>
    <property type="evidence" value="ECO:0007669"/>
    <property type="project" value="UniProtKB-SubCell"/>
</dbReference>
<dbReference type="Pfam" id="PF17963">
    <property type="entry name" value="Big_9"/>
    <property type="match status" value="6"/>
</dbReference>
<evidence type="ECO:0000313" key="5">
    <source>
        <dbReference type="EMBL" id="SMX46132.1"/>
    </source>
</evidence>
<dbReference type="Pfam" id="PF00353">
    <property type="entry name" value="HemolysinCabind"/>
    <property type="match status" value="3"/>
</dbReference>
<dbReference type="InterPro" id="IPR050557">
    <property type="entry name" value="RTX_toxin/Mannuronan_C5-epim"/>
</dbReference>
<dbReference type="PANTHER" id="PTHR38340">
    <property type="entry name" value="S-LAYER PROTEIN"/>
    <property type="match status" value="1"/>
</dbReference>
<evidence type="ECO:0000313" key="6">
    <source>
        <dbReference type="Proteomes" id="UP000220836"/>
    </source>
</evidence>
<dbReference type="Gene3D" id="2.150.10.10">
    <property type="entry name" value="Serralysin-like metalloprotease, C-terminal"/>
    <property type="match status" value="3"/>
</dbReference>
<dbReference type="GO" id="GO:0007156">
    <property type="term" value="P:homophilic cell adhesion via plasma membrane adhesion molecules"/>
    <property type="evidence" value="ECO:0007669"/>
    <property type="project" value="InterPro"/>
</dbReference>
<dbReference type="Pfam" id="PF17892">
    <property type="entry name" value="Cadherin_5"/>
    <property type="match status" value="1"/>
</dbReference>
<dbReference type="PRINTS" id="PR00313">
    <property type="entry name" value="CABNDNGRPT"/>
</dbReference>
<dbReference type="GO" id="GO:0016020">
    <property type="term" value="C:membrane"/>
    <property type="evidence" value="ECO:0007669"/>
    <property type="project" value="InterPro"/>
</dbReference>
<protein>
    <submittedName>
        <fullName evidence="5">Hemolysin, chromosomal</fullName>
    </submittedName>
</protein>
<evidence type="ECO:0000259" key="4">
    <source>
        <dbReference type="PROSITE" id="PS50268"/>
    </source>
</evidence>
<evidence type="ECO:0000256" key="1">
    <source>
        <dbReference type="ARBA" id="ARBA00004613"/>
    </source>
</evidence>
<dbReference type="InterPro" id="IPR002126">
    <property type="entry name" value="Cadherin-like_dom"/>
</dbReference>
<dbReference type="InterPro" id="IPR018511">
    <property type="entry name" value="Hemolysin-typ_Ca-bd_CS"/>
</dbReference>
<feature type="compositionally biased region" description="Acidic residues" evidence="3">
    <location>
        <begin position="161"/>
        <end position="171"/>
    </location>
</feature>
<accession>A0A238KVC5</accession>
<sequence>MAKFKGTKGADTLNGTTGSDDIDGRSGDDIIYADAGDDFADGGNGSDTLHAGLGHDILHGGNMEDVLFGDDGNDLLDGGSGNDELYGGTGNDTLKGISGDDTMDGGSGDDVLEGGSGDDIAGGGDGNDTIDGGSGHDTLNGGAGNDEIDGGSGNDLISGGEGDDVIDGEAGDDTVVFDGSITEYVVSVNGNSTTVAGNAAQGTDSLTDIETLVFDDYTLDLTGGNNAPVAFDDSVSGNEDTQITGNVLADNGAGADFDFEGDALSVVAASITTANGGSVNLLADGSFTYDPAQDFNGSDSFDYTVTDGVLTNTATVHINVNPVNDAPVAADDSFVGDEDTLITGNVLADNGNGADSDLDGDTLGVVAALITTSNGGTVNLLADGSFTYDPAEDYNGPDSFDYTLTDGDLTDTATATITINAVNDAPEAADDAFVGDEDTQISGNVLADNGNGEDSDVEGDALSVIAEVITTENGGTVSLLADGSFTYDPAENFNGLDSFNYTISDGSLSDTGTVSIMVDPVNDAPVAADDSIVGDEDTLISGNVLADNGNGADSDIDGDTLSVVAALITTSNGGTVNLLADGSFTYDPAEEYNGPDSFTYTLTDGIENVVGTVSLTVSAVNDAPVANDDSASTDEDTSVNIIVLGNDTDIELDTLSVSTATADNGTVVIEANGTLTYTPDLNFEGIDTITYDVSDGNGGSDTAQVTVTVNGINDAAVAVEDTASTAPSTAVAIDVFANDFDAENDALTVTANTNPENGSVSETSPGVFTYTPNPGFIGLDGFSYTITDGLGETSTADVTVSVQEPIVGNTAPVALSAAIEQELTEGAPNILTIDFNTLTVNGQPIISDAEQTISELDVTAVSLLGTGRGENTALVETAAGSNIFTLDLDGLNIADGTTGEYSLEYTVDDGQGSNSTATATIDLVVTTPDTGPVNAAPVAGDDIVTQTEADGPIVINLTAALGLASDADGDPLSITSLTFADADGNPTTFNPLEAAGSSVSAGIVTLDPNAFGLADLVSGTFLLNYTVSDGQAQDSGVVMLNLTGSSMNSAPIAQTVDQTLSTVDDLVLGTNAIQVDLNSLVSDPDHDPLTISLISVTDAEGNPVPVESIGSDIGGDGVLTPALLDGIVSLYVSELDLAAGESSDLIINYAASDGIAPPVEAAVNLTVNGPALAPLGQVTEDFESYSSDTGPTMNLAQIGGLSFDGIATLVEVDEAGSRAAAGTIAGETTNEQDETTLDGNVAIIEGNFLGLDVDGLPQYGFTAYAPGATSTVSTTPIYAGLDPEQAFGPSFDLEGMSLTALDGYDITVTLIPFRYGELSFGNYEYVAVGEFEVTLSSTDALEIDFGSGQFVDSLIFDDPTTTGEIETGAFENIVAFQIRTTGSLNDLRPEDDPLSTEVAPQFDDPLVIDDIVFSY</sequence>
<feature type="region of interest" description="Disordered" evidence="3">
    <location>
        <begin position="79"/>
        <end position="171"/>
    </location>
</feature>
<comment type="subcellular location">
    <subcellularLocation>
        <location evidence="1">Secreted</location>
    </subcellularLocation>
</comment>
<dbReference type="Gene3D" id="2.60.40.2810">
    <property type="match status" value="1"/>
</dbReference>
<evidence type="ECO:0000256" key="2">
    <source>
        <dbReference type="ARBA" id="ARBA00022525"/>
    </source>
</evidence>
<dbReference type="SUPFAM" id="SSF51120">
    <property type="entry name" value="beta-Roll"/>
    <property type="match status" value="2"/>
</dbReference>
<gene>
    <name evidence="5" type="primary">hlyA_1</name>
    <name evidence="5" type="ORF">PEV8663_03200</name>
</gene>
<dbReference type="Gene3D" id="2.60.40.3440">
    <property type="match status" value="4"/>
</dbReference>
<organism evidence="5 6">
    <name type="scientific">Pelagimonas varians</name>
    <dbReference type="NCBI Taxonomy" id="696760"/>
    <lineage>
        <taxon>Bacteria</taxon>
        <taxon>Pseudomonadati</taxon>
        <taxon>Pseudomonadota</taxon>
        <taxon>Alphaproteobacteria</taxon>
        <taxon>Rhodobacterales</taxon>
        <taxon>Roseobacteraceae</taxon>
        <taxon>Pelagimonas</taxon>
    </lineage>
</organism>
<dbReference type="InterPro" id="IPR001343">
    <property type="entry name" value="Hemolysn_Ca-bd"/>
</dbReference>
<dbReference type="PANTHER" id="PTHR38340:SF1">
    <property type="entry name" value="S-LAYER PROTEIN"/>
    <property type="match status" value="1"/>
</dbReference>
<dbReference type="PROSITE" id="PS00330">
    <property type="entry name" value="HEMOLYSIN_CALCIUM"/>
    <property type="match status" value="2"/>
</dbReference>
<dbReference type="NCBIfam" id="NF012211">
    <property type="entry name" value="tand_rpt_95"/>
    <property type="match status" value="6"/>
</dbReference>
<feature type="region of interest" description="Disordered" evidence="3">
    <location>
        <begin position="1"/>
        <end position="25"/>
    </location>
</feature>
<dbReference type="InterPro" id="IPR011049">
    <property type="entry name" value="Serralysin-like_metalloprot_C"/>
</dbReference>
<feature type="compositionally biased region" description="Gly residues" evidence="3">
    <location>
        <begin position="114"/>
        <end position="126"/>
    </location>
</feature>
<dbReference type="Proteomes" id="UP000220836">
    <property type="component" value="Unassembled WGS sequence"/>
</dbReference>
<dbReference type="RefSeq" id="WP_097805676.1">
    <property type="nucleotide sequence ID" value="NZ_FXYH01000012.1"/>
</dbReference>
<keyword evidence="6" id="KW-1185">Reference proteome</keyword>
<dbReference type="GO" id="GO:0005509">
    <property type="term" value="F:calcium ion binding"/>
    <property type="evidence" value="ECO:0007669"/>
    <property type="project" value="InterPro"/>
</dbReference>
<dbReference type="InterPro" id="IPR041690">
    <property type="entry name" value="Cadherin_5"/>
</dbReference>
<reference evidence="5 6" key="1">
    <citation type="submission" date="2017-05" db="EMBL/GenBank/DDBJ databases">
        <authorList>
            <person name="Song R."/>
            <person name="Chenine A.L."/>
            <person name="Ruprecht R.M."/>
        </authorList>
    </citation>
    <scope>NUCLEOTIDE SEQUENCE [LARGE SCALE GENOMIC DNA]</scope>
    <source>
        <strain evidence="5 6">CECT 8663</strain>
    </source>
</reference>
<evidence type="ECO:0000256" key="3">
    <source>
        <dbReference type="SAM" id="MobiDB-lite"/>
    </source>
</evidence>